<protein>
    <submittedName>
        <fullName evidence="2">Uncharacterized protein</fullName>
    </submittedName>
</protein>
<dbReference type="AlphaFoldDB" id="A0A8X6Q8F3"/>
<keyword evidence="1" id="KW-0472">Membrane</keyword>
<name>A0A8X6Q8F3_NEPPI</name>
<keyword evidence="3" id="KW-1185">Reference proteome</keyword>
<sequence length="89" mass="10454">MSNLPIQGECNCSKCYFELYFSIKRIIFWTIIIAIYTVCSLSIFGALLRSVHILQNWKKRLHNQLIENPKSADVWPFHPEFSCDESDIE</sequence>
<organism evidence="2 3">
    <name type="scientific">Nephila pilipes</name>
    <name type="common">Giant wood spider</name>
    <name type="synonym">Nephila maculata</name>
    <dbReference type="NCBI Taxonomy" id="299642"/>
    <lineage>
        <taxon>Eukaryota</taxon>
        <taxon>Metazoa</taxon>
        <taxon>Ecdysozoa</taxon>
        <taxon>Arthropoda</taxon>
        <taxon>Chelicerata</taxon>
        <taxon>Arachnida</taxon>
        <taxon>Araneae</taxon>
        <taxon>Araneomorphae</taxon>
        <taxon>Entelegynae</taxon>
        <taxon>Araneoidea</taxon>
        <taxon>Nephilidae</taxon>
        <taxon>Nephila</taxon>
    </lineage>
</organism>
<keyword evidence="1" id="KW-1133">Transmembrane helix</keyword>
<evidence type="ECO:0000313" key="2">
    <source>
        <dbReference type="EMBL" id="GFU04872.1"/>
    </source>
</evidence>
<gene>
    <name evidence="2" type="ORF">NPIL_8571</name>
</gene>
<reference evidence="2" key="1">
    <citation type="submission" date="2020-08" db="EMBL/GenBank/DDBJ databases">
        <title>Multicomponent nature underlies the extraordinary mechanical properties of spider dragline silk.</title>
        <authorList>
            <person name="Kono N."/>
            <person name="Nakamura H."/>
            <person name="Mori M."/>
            <person name="Yoshida Y."/>
            <person name="Ohtoshi R."/>
            <person name="Malay A.D."/>
            <person name="Moran D.A.P."/>
            <person name="Tomita M."/>
            <person name="Numata K."/>
            <person name="Arakawa K."/>
        </authorList>
    </citation>
    <scope>NUCLEOTIDE SEQUENCE</scope>
</reference>
<feature type="transmembrane region" description="Helical" evidence="1">
    <location>
        <begin position="26"/>
        <end position="48"/>
    </location>
</feature>
<evidence type="ECO:0000313" key="3">
    <source>
        <dbReference type="Proteomes" id="UP000887013"/>
    </source>
</evidence>
<accession>A0A8X6Q8F3</accession>
<dbReference type="EMBL" id="BMAW01027963">
    <property type="protein sequence ID" value="GFU04872.1"/>
    <property type="molecule type" value="Genomic_DNA"/>
</dbReference>
<proteinExistence type="predicted"/>
<keyword evidence="1" id="KW-0812">Transmembrane</keyword>
<dbReference type="Proteomes" id="UP000887013">
    <property type="component" value="Unassembled WGS sequence"/>
</dbReference>
<evidence type="ECO:0000256" key="1">
    <source>
        <dbReference type="SAM" id="Phobius"/>
    </source>
</evidence>
<comment type="caution">
    <text evidence="2">The sequence shown here is derived from an EMBL/GenBank/DDBJ whole genome shotgun (WGS) entry which is preliminary data.</text>
</comment>